<protein>
    <submittedName>
        <fullName evidence="1">Uncharacterized protein</fullName>
    </submittedName>
</protein>
<evidence type="ECO:0000313" key="1">
    <source>
        <dbReference type="EMBL" id="KAF8883751.1"/>
    </source>
</evidence>
<dbReference type="OrthoDB" id="2692094at2759"/>
<keyword evidence="2" id="KW-1185">Reference proteome</keyword>
<accession>A0A9P5NDF5</accession>
<dbReference type="Proteomes" id="UP000724874">
    <property type="component" value="Unassembled WGS sequence"/>
</dbReference>
<comment type="caution">
    <text evidence="1">The sequence shown here is derived from an EMBL/GenBank/DDBJ whole genome shotgun (WGS) entry which is preliminary data.</text>
</comment>
<evidence type="ECO:0000313" key="2">
    <source>
        <dbReference type="Proteomes" id="UP000724874"/>
    </source>
</evidence>
<gene>
    <name evidence="1" type="ORF">CPB84DRAFT_1686191</name>
</gene>
<dbReference type="AlphaFoldDB" id="A0A9P5NDF5"/>
<sequence length="192" mass="21978">GEQEHKKTKSLYGQTNKCKDFVKQATVHYQCGDSLQQIGNWVKTNGDSMQSHPQKSQCETSPCIPLDDHDALPSICPHEHHHVSKSDKVHTNILQFIQKNFLDLAVMNFLPDLKDHILGHLLGLDHDQIFTDDECNCLHIISNKLYDHGTLRINYTTYDMCRSQDSINPKMHPNILMLTPTSNENSHPYLYG</sequence>
<feature type="non-terminal residue" evidence="1">
    <location>
        <position position="192"/>
    </location>
</feature>
<name>A0A9P5NDF5_GYMJU</name>
<dbReference type="EMBL" id="JADNYJ010000113">
    <property type="protein sequence ID" value="KAF8883751.1"/>
    <property type="molecule type" value="Genomic_DNA"/>
</dbReference>
<organism evidence="1 2">
    <name type="scientific">Gymnopilus junonius</name>
    <name type="common">Spectacular rustgill mushroom</name>
    <name type="synonym">Gymnopilus spectabilis subsp. junonius</name>
    <dbReference type="NCBI Taxonomy" id="109634"/>
    <lineage>
        <taxon>Eukaryota</taxon>
        <taxon>Fungi</taxon>
        <taxon>Dikarya</taxon>
        <taxon>Basidiomycota</taxon>
        <taxon>Agaricomycotina</taxon>
        <taxon>Agaricomycetes</taxon>
        <taxon>Agaricomycetidae</taxon>
        <taxon>Agaricales</taxon>
        <taxon>Agaricineae</taxon>
        <taxon>Hymenogastraceae</taxon>
        <taxon>Gymnopilus</taxon>
    </lineage>
</organism>
<proteinExistence type="predicted"/>
<reference evidence="1" key="1">
    <citation type="submission" date="2020-11" db="EMBL/GenBank/DDBJ databases">
        <authorList>
            <consortium name="DOE Joint Genome Institute"/>
            <person name="Ahrendt S."/>
            <person name="Riley R."/>
            <person name="Andreopoulos W."/>
            <person name="LaButti K."/>
            <person name="Pangilinan J."/>
            <person name="Ruiz-duenas F.J."/>
            <person name="Barrasa J.M."/>
            <person name="Sanchez-Garcia M."/>
            <person name="Camarero S."/>
            <person name="Miyauchi S."/>
            <person name="Serrano A."/>
            <person name="Linde D."/>
            <person name="Babiker R."/>
            <person name="Drula E."/>
            <person name="Ayuso-Fernandez I."/>
            <person name="Pacheco R."/>
            <person name="Padilla G."/>
            <person name="Ferreira P."/>
            <person name="Barriuso J."/>
            <person name="Kellner H."/>
            <person name="Castanera R."/>
            <person name="Alfaro M."/>
            <person name="Ramirez L."/>
            <person name="Pisabarro A.G."/>
            <person name="Kuo A."/>
            <person name="Tritt A."/>
            <person name="Lipzen A."/>
            <person name="He G."/>
            <person name="Yan M."/>
            <person name="Ng V."/>
            <person name="Cullen D."/>
            <person name="Martin F."/>
            <person name="Rosso M.-N."/>
            <person name="Henrissat B."/>
            <person name="Hibbett D."/>
            <person name="Martinez A.T."/>
            <person name="Grigoriev I.V."/>
        </authorList>
    </citation>
    <scope>NUCLEOTIDE SEQUENCE</scope>
    <source>
        <strain evidence="1">AH 44721</strain>
    </source>
</reference>